<feature type="compositionally biased region" description="Basic and acidic residues" evidence="6">
    <location>
        <begin position="346"/>
        <end position="361"/>
    </location>
</feature>
<name>A0A316V0S9_9BASI</name>
<dbReference type="InterPro" id="IPR052094">
    <property type="entry name" value="Pre-mRNA-splicing_ERAD"/>
</dbReference>
<evidence type="ECO:0000256" key="4">
    <source>
        <dbReference type="ARBA" id="ARBA00023186"/>
    </source>
</evidence>
<evidence type="ECO:0000256" key="5">
    <source>
        <dbReference type="ARBA" id="ARBA00023242"/>
    </source>
</evidence>
<feature type="region of interest" description="Disordered" evidence="6">
    <location>
        <begin position="316"/>
        <end position="390"/>
    </location>
</feature>
<evidence type="ECO:0000256" key="3">
    <source>
        <dbReference type="ARBA" id="ARBA00022490"/>
    </source>
</evidence>
<reference evidence="8 9" key="1">
    <citation type="journal article" date="2018" name="Mol. Biol. Evol.">
        <title>Broad Genomic Sampling Reveals a Smut Pathogenic Ancestry of the Fungal Clade Ustilaginomycotina.</title>
        <authorList>
            <person name="Kijpornyongpan T."/>
            <person name="Mondo S.J."/>
            <person name="Barry K."/>
            <person name="Sandor L."/>
            <person name="Lee J."/>
            <person name="Lipzen A."/>
            <person name="Pangilinan J."/>
            <person name="LaButti K."/>
            <person name="Hainaut M."/>
            <person name="Henrissat B."/>
            <person name="Grigoriev I.V."/>
            <person name="Spatafora J.W."/>
            <person name="Aime M.C."/>
        </authorList>
    </citation>
    <scope>NUCLEOTIDE SEQUENCE [LARGE SCALE GENOMIC DNA]</scope>
    <source>
        <strain evidence="8 9">MCA 5214</strain>
    </source>
</reference>
<feature type="compositionally biased region" description="Basic and acidic residues" evidence="6">
    <location>
        <begin position="324"/>
        <end position="336"/>
    </location>
</feature>
<organism evidence="8 9">
    <name type="scientific">Jaminaea rosea</name>
    <dbReference type="NCBI Taxonomy" id="1569628"/>
    <lineage>
        <taxon>Eukaryota</taxon>
        <taxon>Fungi</taxon>
        <taxon>Dikarya</taxon>
        <taxon>Basidiomycota</taxon>
        <taxon>Ustilaginomycotina</taxon>
        <taxon>Exobasidiomycetes</taxon>
        <taxon>Microstromatales</taxon>
        <taxon>Microstromatales incertae sedis</taxon>
        <taxon>Jaminaea</taxon>
    </lineage>
</organism>
<dbReference type="RefSeq" id="XP_025364763.1">
    <property type="nucleotide sequence ID" value="XM_025504951.1"/>
</dbReference>
<evidence type="ECO:0000256" key="2">
    <source>
        <dbReference type="ARBA" id="ARBA00004496"/>
    </source>
</evidence>
<dbReference type="Gene3D" id="1.10.287.110">
    <property type="entry name" value="DnaJ domain"/>
    <property type="match status" value="1"/>
</dbReference>
<gene>
    <name evidence="8" type="ORF">BDZ90DRAFT_229180</name>
</gene>
<dbReference type="GO" id="GO:0000390">
    <property type="term" value="P:spliceosomal complex disassembly"/>
    <property type="evidence" value="ECO:0007669"/>
    <property type="project" value="TreeGrafter"/>
</dbReference>
<feature type="compositionally biased region" description="Low complexity" evidence="6">
    <location>
        <begin position="160"/>
        <end position="171"/>
    </location>
</feature>
<dbReference type="InterPro" id="IPR001623">
    <property type="entry name" value="DnaJ_domain"/>
</dbReference>
<dbReference type="PANTHER" id="PTHR44313:SF1">
    <property type="entry name" value="DNAJ HOMOLOG SUBFAMILY C MEMBER 17"/>
    <property type="match status" value="1"/>
</dbReference>
<accession>A0A316V0S9</accession>
<evidence type="ECO:0000256" key="6">
    <source>
        <dbReference type="SAM" id="MobiDB-lite"/>
    </source>
</evidence>
<evidence type="ECO:0000313" key="8">
    <source>
        <dbReference type="EMBL" id="PWN30151.1"/>
    </source>
</evidence>
<dbReference type="GO" id="GO:0005681">
    <property type="term" value="C:spliceosomal complex"/>
    <property type="evidence" value="ECO:0007669"/>
    <property type="project" value="TreeGrafter"/>
</dbReference>
<dbReference type="CDD" id="cd06257">
    <property type="entry name" value="DnaJ"/>
    <property type="match status" value="1"/>
</dbReference>
<evidence type="ECO:0000259" key="7">
    <source>
        <dbReference type="PROSITE" id="PS50076"/>
    </source>
</evidence>
<dbReference type="SUPFAM" id="SSF46565">
    <property type="entry name" value="Chaperone J-domain"/>
    <property type="match status" value="1"/>
</dbReference>
<protein>
    <submittedName>
        <fullName evidence="8">DnaJ-domain-containing protein</fullName>
    </submittedName>
</protein>
<dbReference type="GeneID" id="37026774"/>
<dbReference type="InterPro" id="IPR036869">
    <property type="entry name" value="J_dom_sf"/>
</dbReference>
<keyword evidence="4" id="KW-0143">Chaperone</keyword>
<evidence type="ECO:0000256" key="1">
    <source>
        <dbReference type="ARBA" id="ARBA00004123"/>
    </source>
</evidence>
<dbReference type="GO" id="GO:0005737">
    <property type="term" value="C:cytoplasm"/>
    <property type="evidence" value="ECO:0007669"/>
    <property type="project" value="UniProtKB-SubCell"/>
</dbReference>
<dbReference type="Pfam" id="PF00226">
    <property type="entry name" value="DnaJ"/>
    <property type="match status" value="1"/>
</dbReference>
<evidence type="ECO:0000313" key="9">
    <source>
        <dbReference type="Proteomes" id="UP000245884"/>
    </source>
</evidence>
<dbReference type="AlphaFoldDB" id="A0A316V0S9"/>
<dbReference type="STRING" id="1569628.A0A316V0S9"/>
<dbReference type="EMBL" id="KZ819662">
    <property type="protein sequence ID" value="PWN30151.1"/>
    <property type="molecule type" value="Genomic_DNA"/>
</dbReference>
<feature type="region of interest" description="Disordered" evidence="6">
    <location>
        <begin position="73"/>
        <end position="174"/>
    </location>
</feature>
<dbReference type="OrthoDB" id="376357at2759"/>
<dbReference type="PROSITE" id="PS50076">
    <property type="entry name" value="DNAJ_2"/>
    <property type="match status" value="1"/>
</dbReference>
<dbReference type="PANTHER" id="PTHR44313">
    <property type="entry name" value="DNAJ HOMOLOG SUBFAMILY C MEMBER 17"/>
    <property type="match status" value="1"/>
</dbReference>
<dbReference type="PRINTS" id="PR00625">
    <property type="entry name" value="JDOMAIN"/>
</dbReference>
<proteinExistence type="predicted"/>
<feature type="compositionally biased region" description="Basic and acidic residues" evidence="6">
    <location>
        <begin position="76"/>
        <end position="156"/>
    </location>
</feature>
<sequence length="418" mass="46284">MASSSSSGGPGGDLSLGDAFSLLHLPRSATYAEIRKSYRSLSLKYHPDKCRDVPPQLAADRFASLHKAYELLSDPATRERLAREADEEEKRRERVGKFEEERKRMVGELEKREREEAQRRGERRRREGEVERLRDEGRRLREEEAARRSREEEQQRKGLAKAAEAAAASSKQNGAVNGATTAQAGQVDIDISEPSIGPLDTTVRLLYPASVGADPSYGTSLRSSLIKCFGPLLHFKQTMPPTADDGDQDKKRKRPSEVVCLATFEDMTAALRLVETGSDFRLDEALRQQAAVRQGEDYSEVWVEWASAKEVQQRRRREAKARKANGEAEANDKSQEEAAPPGSKVGEPERVLYWRRSRPDKLQQALQGTARERAPPVAAQPSASKPTAAASFEQDVLKRAMAASEAKKKAAATATAAS</sequence>
<dbReference type="Proteomes" id="UP000245884">
    <property type="component" value="Unassembled WGS sequence"/>
</dbReference>
<keyword evidence="9" id="KW-1185">Reference proteome</keyword>
<feature type="domain" description="J" evidence="7">
    <location>
        <begin position="18"/>
        <end position="85"/>
    </location>
</feature>
<keyword evidence="5" id="KW-0539">Nucleus</keyword>
<comment type="subcellular location">
    <subcellularLocation>
        <location evidence="2">Cytoplasm</location>
    </subcellularLocation>
    <subcellularLocation>
        <location evidence="1">Nucleus</location>
    </subcellularLocation>
</comment>
<dbReference type="SMART" id="SM00271">
    <property type="entry name" value="DnaJ"/>
    <property type="match status" value="1"/>
</dbReference>
<keyword evidence="3" id="KW-0963">Cytoplasm</keyword>